<dbReference type="PANTHER" id="PTHR11364:SF27">
    <property type="entry name" value="SULFURTRANSFERASE"/>
    <property type="match status" value="1"/>
</dbReference>
<evidence type="ECO:0000256" key="3">
    <source>
        <dbReference type="SAM" id="MobiDB-lite"/>
    </source>
</evidence>
<dbReference type="Gene3D" id="3.40.250.10">
    <property type="entry name" value="Rhodanese-like domain"/>
    <property type="match status" value="1"/>
</dbReference>
<feature type="domain" description="Rhodanese" evidence="4">
    <location>
        <begin position="32"/>
        <end position="110"/>
    </location>
</feature>
<proteinExistence type="predicted"/>
<dbReference type="PROSITE" id="PS50206">
    <property type="entry name" value="RHODANESE_3"/>
    <property type="match status" value="1"/>
</dbReference>
<gene>
    <name evidence="5" type="ORF">QP029_10635</name>
</gene>
<keyword evidence="1" id="KW-0808">Transferase</keyword>
<organism evidence="5 6">
    <name type="scientific">Corynebacterium suedekumii</name>
    <dbReference type="NCBI Taxonomy" id="3049801"/>
    <lineage>
        <taxon>Bacteria</taxon>
        <taxon>Bacillati</taxon>
        <taxon>Actinomycetota</taxon>
        <taxon>Actinomycetes</taxon>
        <taxon>Mycobacteriales</taxon>
        <taxon>Corynebacteriaceae</taxon>
        <taxon>Corynebacterium</taxon>
    </lineage>
</organism>
<evidence type="ECO:0000256" key="1">
    <source>
        <dbReference type="ARBA" id="ARBA00022679"/>
    </source>
</evidence>
<dbReference type="Proteomes" id="UP001238805">
    <property type="component" value="Chromosome"/>
</dbReference>
<dbReference type="SUPFAM" id="SSF52821">
    <property type="entry name" value="Rhodanese/Cell cycle control phosphatase"/>
    <property type="match status" value="1"/>
</dbReference>
<evidence type="ECO:0000256" key="2">
    <source>
        <dbReference type="ARBA" id="ARBA00022737"/>
    </source>
</evidence>
<keyword evidence="2" id="KW-0677">Repeat</keyword>
<dbReference type="CDD" id="cd01448">
    <property type="entry name" value="TST_Repeat_1"/>
    <property type="match status" value="1"/>
</dbReference>
<name>A0ABY8VNA0_9CORY</name>
<dbReference type="RefSeq" id="WP_284874272.1">
    <property type="nucleotide sequence ID" value="NZ_CP126970.1"/>
</dbReference>
<accession>A0ABY8VNA0</accession>
<evidence type="ECO:0000313" key="5">
    <source>
        <dbReference type="EMBL" id="WIM69678.1"/>
    </source>
</evidence>
<dbReference type="InterPro" id="IPR045078">
    <property type="entry name" value="TST/MPST-like"/>
</dbReference>
<dbReference type="EMBL" id="CP126970">
    <property type="protein sequence ID" value="WIM69678.1"/>
    <property type="molecule type" value="Genomic_DNA"/>
</dbReference>
<dbReference type="InterPro" id="IPR001763">
    <property type="entry name" value="Rhodanese-like_dom"/>
</dbReference>
<evidence type="ECO:0000313" key="6">
    <source>
        <dbReference type="Proteomes" id="UP001238805"/>
    </source>
</evidence>
<dbReference type="InterPro" id="IPR036873">
    <property type="entry name" value="Rhodanese-like_dom_sf"/>
</dbReference>
<dbReference type="PANTHER" id="PTHR11364">
    <property type="entry name" value="THIOSULFATE SULFERTANSFERASE"/>
    <property type="match status" value="1"/>
</dbReference>
<feature type="compositionally biased region" description="Pro residues" evidence="3">
    <location>
        <begin position="122"/>
        <end position="142"/>
    </location>
</feature>
<protein>
    <submittedName>
        <fullName evidence="5">Rhodanese-like domain-containing protein</fullName>
    </submittedName>
</protein>
<sequence>MTPLISVDELTRLDAPVILSASMGPNPPTDGIPGAFLADLEADFSEPGHPLPHTVPADPARVFESYGISDDTAVVVYDDQQGATAPRVWWLALVAGLTDVRVLDGPWAGSGHHCPGPRATAPSPPHPAPVCLSTPPPSPPAPASWWTPARRDVSPAPNPSPARACAPGVPRGR</sequence>
<reference evidence="5 6" key="1">
    <citation type="submission" date="2023-05" db="EMBL/GenBank/DDBJ databases">
        <title>Corynebacterium suedekumii sp. nov. and Corynebacterium breve sp. nov. isolated from raw cow's milk.</title>
        <authorList>
            <person name="Baer M.K."/>
            <person name="Mehl L."/>
            <person name="Hellmuth R."/>
            <person name="Marke G."/>
            <person name="Lipski A."/>
        </authorList>
    </citation>
    <scope>NUCLEOTIDE SEQUENCE [LARGE SCALE GENOMIC DNA]</scope>
    <source>
        <strain evidence="5 6">LM112</strain>
    </source>
</reference>
<feature type="region of interest" description="Disordered" evidence="3">
    <location>
        <begin position="114"/>
        <end position="173"/>
    </location>
</feature>
<keyword evidence="6" id="KW-1185">Reference proteome</keyword>
<evidence type="ECO:0000259" key="4">
    <source>
        <dbReference type="PROSITE" id="PS50206"/>
    </source>
</evidence>